<evidence type="ECO:0000256" key="4">
    <source>
        <dbReference type="ARBA" id="ARBA00022833"/>
    </source>
</evidence>
<dbReference type="InterPro" id="IPR024087">
    <property type="entry name" value="Creatininase-like_sf"/>
</dbReference>
<keyword evidence="3" id="KW-0378">Hydrolase</keyword>
<sequence>MGAAGAVEGVVEVLPVVEHGDDRAAGGDLTAPQLRLLRVRPSRASGVIAATRGRGRVRSWQAVRVAFLLPIATSGDERVRAARTAVLPVGSFEQHGEFMPLITDTVVACLVAGRVAEDYPVFLLPPLTISCSHEHAGFAGTVSISARTLLAVIEDVDESLRASGVDNLVIVNGHGGNYSLRNAVQEATTVRRRMALFPAAEDWNTARVEAGCETTSHEDMHGGELEVSLLLHGAPQLLREGYQAADHLADDRPDLLTVGMRAYTSSGIIGRPSLGSADKGAAVLNSLSRSFARVHELLEG</sequence>
<evidence type="ECO:0000256" key="1">
    <source>
        <dbReference type="ARBA" id="ARBA00001947"/>
    </source>
</evidence>
<evidence type="ECO:0000256" key="3">
    <source>
        <dbReference type="ARBA" id="ARBA00022801"/>
    </source>
</evidence>
<dbReference type="EMBL" id="JAEVHM010000001">
    <property type="protein sequence ID" value="MBM0230462.1"/>
    <property type="molecule type" value="Genomic_DNA"/>
</dbReference>
<proteinExistence type="inferred from homology"/>
<dbReference type="Pfam" id="PF02633">
    <property type="entry name" value="Creatininase"/>
    <property type="match status" value="1"/>
</dbReference>
<dbReference type="PANTHER" id="PTHR35005:SF1">
    <property type="entry name" value="2-AMINO-5-FORMYLAMINO-6-RIBOSYLAMINOPYRIMIDIN-4(3H)-ONE 5'-MONOPHOSPHATE DEFORMYLASE"/>
    <property type="match status" value="1"/>
</dbReference>
<organism evidence="6 7">
    <name type="scientific">Micromonospora parastrephiae</name>
    <dbReference type="NCBI Taxonomy" id="2806101"/>
    <lineage>
        <taxon>Bacteria</taxon>
        <taxon>Bacillati</taxon>
        <taxon>Actinomycetota</taxon>
        <taxon>Actinomycetes</taxon>
        <taxon>Micromonosporales</taxon>
        <taxon>Micromonosporaceae</taxon>
        <taxon>Micromonospora</taxon>
    </lineage>
</organism>
<dbReference type="Gene3D" id="3.40.50.10310">
    <property type="entry name" value="Creatininase"/>
    <property type="match status" value="1"/>
</dbReference>
<reference evidence="6 7" key="1">
    <citation type="submission" date="2021-01" db="EMBL/GenBank/DDBJ databases">
        <title>Draft genome sequence of Micromonospora sp. strain STR1_7.</title>
        <authorList>
            <person name="Karlyshev A."/>
            <person name="Jawad R."/>
        </authorList>
    </citation>
    <scope>NUCLEOTIDE SEQUENCE [LARGE SCALE GENOMIC DNA]</scope>
    <source>
        <strain evidence="6 7">STR1-7</strain>
    </source>
</reference>
<name>A0ABS1XMH5_9ACTN</name>
<evidence type="ECO:0000313" key="7">
    <source>
        <dbReference type="Proteomes" id="UP000601027"/>
    </source>
</evidence>
<evidence type="ECO:0000256" key="5">
    <source>
        <dbReference type="ARBA" id="ARBA00024029"/>
    </source>
</evidence>
<dbReference type="Proteomes" id="UP000601027">
    <property type="component" value="Unassembled WGS sequence"/>
</dbReference>
<evidence type="ECO:0000313" key="6">
    <source>
        <dbReference type="EMBL" id="MBM0230462.1"/>
    </source>
</evidence>
<evidence type="ECO:0000256" key="2">
    <source>
        <dbReference type="ARBA" id="ARBA00022723"/>
    </source>
</evidence>
<dbReference type="SUPFAM" id="SSF102215">
    <property type="entry name" value="Creatininase"/>
    <property type="match status" value="1"/>
</dbReference>
<gene>
    <name evidence="6" type="ORF">JNW91_00395</name>
</gene>
<keyword evidence="2" id="KW-0479">Metal-binding</keyword>
<keyword evidence="4" id="KW-0862">Zinc</keyword>
<comment type="cofactor">
    <cofactor evidence="1">
        <name>Zn(2+)</name>
        <dbReference type="ChEBI" id="CHEBI:29105"/>
    </cofactor>
</comment>
<comment type="caution">
    <text evidence="6">The sequence shown here is derived from an EMBL/GenBank/DDBJ whole genome shotgun (WGS) entry which is preliminary data.</text>
</comment>
<protein>
    <submittedName>
        <fullName evidence="6">Creatininase family protein</fullName>
    </submittedName>
</protein>
<keyword evidence="7" id="KW-1185">Reference proteome</keyword>
<dbReference type="PANTHER" id="PTHR35005">
    <property type="entry name" value="3-DEHYDRO-SCYLLO-INOSOSE HYDROLASE"/>
    <property type="match status" value="1"/>
</dbReference>
<accession>A0ABS1XMH5</accession>
<dbReference type="InterPro" id="IPR003785">
    <property type="entry name" value="Creatininase/forma_Hydrolase"/>
</dbReference>
<comment type="similarity">
    <text evidence="5">Belongs to the creatininase superfamily.</text>
</comment>